<keyword evidence="5" id="KW-1185">Reference proteome</keyword>
<feature type="domain" description="WIT1/2 N-terminal helical bundle" evidence="3">
    <location>
        <begin position="93"/>
        <end position="229"/>
    </location>
</feature>
<accession>A0A8J5KKC4</accession>
<keyword evidence="1" id="KW-0175">Coiled coil</keyword>
<feature type="region of interest" description="Disordered" evidence="2">
    <location>
        <begin position="611"/>
        <end position="636"/>
    </location>
</feature>
<evidence type="ECO:0000256" key="2">
    <source>
        <dbReference type="SAM" id="MobiDB-lite"/>
    </source>
</evidence>
<dbReference type="EMBL" id="JACMSC010000015">
    <property type="protein sequence ID" value="KAG6486888.1"/>
    <property type="molecule type" value="Genomic_DNA"/>
</dbReference>
<dbReference type="PANTHER" id="PTHR35705:SF1">
    <property type="entry name" value="WPP DOMAIN-INTERACTING TAIL-ANCHORED PROTEIN 1"/>
    <property type="match status" value="1"/>
</dbReference>
<dbReference type="Proteomes" id="UP000734854">
    <property type="component" value="Unassembled WGS sequence"/>
</dbReference>
<dbReference type="Pfam" id="PF26581">
    <property type="entry name" value="WIT1_2_N"/>
    <property type="match status" value="1"/>
</dbReference>
<dbReference type="InterPro" id="IPR039976">
    <property type="entry name" value="WIT1/WIT2"/>
</dbReference>
<organism evidence="4 5">
    <name type="scientific">Zingiber officinale</name>
    <name type="common">Ginger</name>
    <name type="synonym">Amomum zingiber</name>
    <dbReference type="NCBI Taxonomy" id="94328"/>
    <lineage>
        <taxon>Eukaryota</taxon>
        <taxon>Viridiplantae</taxon>
        <taxon>Streptophyta</taxon>
        <taxon>Embryophyta</taxon>
        <taxon>Tracheophyta</taxon>
        <taxon>Spermatophyta</taxon>
        <taxon>Magnoliopsida</taxon>
        <taxon>Liliopsida</taxon>
        <taxon>Zingiberales</taxon>
        <taxon>Zingiberaceae</taxon>
        <taxon>Zingiber</taxon>
    </lineage>
</organism>
<protein>
    <recommendedName>
        <fullName evidence="3">WIT1/2 N-terminal helical bundle domain-containing protein</fullName>
    </recommendedName>
</protein>
<gene>
    <name evidence="4" type="ORF">ZIOFF_055469</name>
</gene>
<reference evidence="4 5" key="1">
    <citation type="submission" date="2020-08" db="EMBL/GenBank/DDBJ databases">
        <title>Plant Genome Project.</title>
        <authorList>
            <person name="Zhang R.-G."/>
        </authorList>
    </citation>
    <scope>NUCLEOTIDE SEQUENCE [LARGE SCALE GENOMIC DNA]</scope>
    <source>
        <tissue evidence="4">Rhizome</tissue>
    </source>
</reference>
<dbReference type="PANTHER" id="PTHR35705">
    <property type="entry name" value="WPP DOMAIN-INTERACTING TAIL-ANCHORED PROTEIN 1"/>
    <property type="match status" value="1"/>
</dbReference>
<evidence type="ECO:0000313" key="5">
    <source>
        <dbReference type="Proteomes" id="UP000734854"/>
    </source>
</evidence>
<dbReference type="InterPro" id="IPR058610">
    <property type="entry name" value="WIT1_2_N"/>
</dbReference>
<sequence length="715" mass="80334">MAIYEYKSPSRPMANSLYTRMLQSSYDFMARNFGLLHLSLSSGIHDEETLEKAPLPFPSHRSDKINQIMAIDEHEDNYLQEDERALGINMNEGNAAEALTRIELDVAYSSEKLLNLEILLMLVADRVNDFESSKMEHGDILAESVKKFFESDILCGILCAEVKELQSFLSFLQTEIMETCQNIFDGENLEAIASEVGEKLLDAEKSVRKLQDSIADIQKQSLKFESILALCHVEARLDEDQEFDNGHLSSICTVDQQWSVLKMLDESLARELDLENKLSDTRSNEKDLKLQLLYAEAELDFIKESIEIHLERALEAENTAEVLLAISKEFAGRLEVVQFSLNSSLRRENELKSHLNVHADKTTKGSTGTIPEIISLKEKVKILEEQLRQSHAQMQLAAASVESSHKQQCFLHSELGLKENVIEGLRADVLRTENRVGSAEGKYVELQGINIKLNEEPVLLQKSNSERTNLSRSSDSDMQLEHARASVEALKEKQSGLYDTIDDMGIVIEELKIKVSKAESRAENAESKCTLLTETNLELNEELGFLRGKLEYMETSTHQAEGAKIATAKDIGIRTKLIGDLVMKLALERERLQSEISTLIKKNRALSEKLKRNSSSYKGTHNETLPGTKSSIERPAESFSRDIQAENLAAGIGEMHLVTTLSAEEKASGSDSKIETVRNIEAAQLDPKYLCMAILVLFVAVLTFYTYQQESNPVY</sequence>
<proteinExistence type="predicted"/>
<evidence type="ECO:0000256" key="1">
    <source>
        <dbReference type="SAM" id="Coils"/>
    </source>
</evidence>
<feature type="coiled-coil region" evidence="1">
    <location>
        <begin position="508"/>
        <end position="542"/>
    </location>
</feature>
<comment type="caution">
    <text evidence="4">The sequence shown here is derived from an EMBL/GenBank/DDBJ whole genome shotgun (WGS) entry which is preliminary data.</text>
</comment>
<evidence type="ECO:0000259" key="3">
    <source>
        <dbReference type="Pfam" id="PF26581"/>
    </source>
</evidence>
<feature type="coiled-coil region" evidence="1">
    <location>
        <begin position="582"/>
        <end position="609"/>
    </location>
</feature>
<name>A0A8J5KKC4_ZINOF</name>
<feature type="compositionally biased region" description="Polar residues" evidence="2">
    <location>
        <begin position="613"/>
        <end position="630"/>
    </location>
</feature>
<evidence type="ECO:0000313" key="4">
    <source>
        <dbReference type="EMBL" id="KAG6486888.1"/>
    </source>
</evidence>
<dbReference type="SUPFAM" id="SSF57997">
    <property type="entry name" value="Tropomyosin"/>
    <property type="match status" value="1"/>
</dbReference>
<dbReference type="AlphaFoldDB" id="A0A8J5KKC4"/>